<dbReference type="PANTHER" id="PTHR23199">
    <property type="entry name" value="NEUROTROPHIN 1-RELATED"/>
    <property type="match status" value="1"/>
</dbReference>
<dbReference type="InterPro" id="IPR052444">
    <property type="entry name" value="Spz/Toll_ligand-like"/>
</dbReference>
<dbReference type="Pfam" id="PF16077">
    <property type="entry name" value="Spaetzle"/>
    <property type="match status" value="1"/>
</dbReference>
<dbReference type="InterPro" id="IPR032104">
    <property type="entry name" value="Spaetzle"/>
</dbReference>
<keyword evidence="1" id="KW-0732">Signal</keyword>
<reference evidence="6" key="1">
    <citation type="submission" date="2020-01" db="EMBL/GenBank/DDBJ databases">
        <title>Draft genome sequence of the Termite Coptotermes fromosanus.</title>
        <authorList>
            <person name="Itakura S."/>
            <person name="Yosikawa Y."/>
            <person name="Umezawa K."/>
        </authorList>
    </citation>
    <scope>NUCLEOTIDE SEQUENCE [LARGE SCALE GENOMIC DNA]</scope>
</reference>
<keyword evidence="2" id="KW-1015">Disulfide bond</keyword>
<evidence type="ECO:0000256" key="2">
    <source>
        <dbReference type="ARBA" id="ARBA00023157"/>
    </source>
</evidence>
<dbReference type="GO" id="GO:0005121">
    <property type="term" value="F:Toll binding"/>
    <property type="evidence" value="ECO:0007669"/>
    <property type="project" value="TreeGrafter"/>
</dbReference>
<dbReference type="Gene3D" id="2.10.90.10">
    <property type="entry name" value="Cystine-knot cytokines"/>
    <property type="match status" value="1"/>
</dbReference>
<dbReference type="GO" id="GO:0005615">
    <property type="term" value="C:extracellular space"/>
    <property type="evidence" value="ECO:0007669"/>
    <property type="project" value="UniProtKB-ARBA"/>
</dbReference>
<organism evidence="5 6">
    <name type="scientific">Coptotermes formosanus</name>
    <name type="common">Formosan subterranean termite</name>
    <dbReference type="NCBI Taxonomy" id="36987"/>
    <lineage>
        <taxon>Eukaryota</taxon>
        <taxon>Metazoa</taxon>
        <taxon>Ecdysozoa</taxon>
        <taxon>Arthropoda</taxon>
        <taxon>Hexapoda</taxon>
        <taxon>Insecta</taxon>
        <taxon>Pterygota</taxon>
        <taxon>Neoptera</taxon>
        <taxon>Polyneoptera</taxon>
        <taxon>Dictyoptera</taxon>
        <taxon>Blattodea</taxon>
        <taxon>Blattoidea</taxon>
        <taxon>Termitoidae</taxon>
        <taxon>Rhinotermitidae</taxon>
        <taxon>Coptotermes</taxon>
    </lineage>
</organism>
<dbReference type="EMBL" id="BLKM01003535">
    <property type="protein sequence ID" value="GFG29032.1"/>
    <property type="molecule type" value="Genomic_DNA"/>
</dbReference>
<gene>
    <name evidence="5" type="ORF">Cfor_12298</name>
</gene>
<dbReference type="PANTHER" id="PTHR23199:SF12">
    <property type="entry name" value="NEUROTROPHIN 1-RELATED"/>
    <property type="match status" value="1"/>
</dbReference>
<dbReference type="OrthoDB" id="8196152at2759"/>
<dbReference type="GO" id="GO:0008083">
    <property type="term" value="F:growth factor activity"/>
    <property type="evidence" value="ECO:0007669"/>
    <property type="project" value="TreeGrafter"/>
</dbReference>
<proteinExistence type="predicted"/>
<dbReference type="Proteomes" id="UP000502823">
    <property type="component" value="Unassembled WGS sequence"/>
</dbReference>
<evidence type="ECO:0000313" key="6">
    <source>
        <dbReference type="Proteomes" id="UP000502823"/>
    </source>
</evidence>
<evidence type="ECO:0000256" key="1">
    <source>
        <dbReference type="ARBA" id="ARBA00022729"/>
    </source>
</evidence>
<dbReference type="InterPro" id="IPR029034">
    <property type="entry name" value="Cystine-knot_cytokine"/>
</dbReference>
<feature type="non-terminal residue" evidence="5">
    <location>
        <position position="1"/>
    </location>
</feature>
<name>A0A6L2PCS4_COPFO</name>
<protein>
    <recommendedName>
        <fullName evidence="4">Spaetzle domain-containing protein</fullName>
    </recommendedName>
</protein>
<dbReference type="GO" id="GO:0045087">
    <property type="term" value="P:innate immune response"/>
    <property type="evidence" value="ECO:0007669"/>
    <property type="project" value="TreeGrafter"/>
</dbReference>
<dbReference type="AlphaFoldDB" id="A0A6L2PCS4"/>
<evidence type="ECO:0000259" key="4">
    <source>
        <dbReference type="Pfam" id="PF16077"/>
    </source>
</evidence>
<accession>A0A6L2PCS4</accession>
<comment type="caution">
    <text evidence="5">The sequence shown here is derived from an EMBL/GenBank/DDBJ whole genome shotgun (WGS) entry which is preliminary data.</text>
</comment>
<keyword evidence="3" id="KW-0325">Glycoprotein</keyword>
<sequence length="94" mass="10470">EQIVYPKAALNKNNEWKYVVNVGEEFVQGVRVETCGHFDKCSLSDSFPAGYTAMCEQKYVFRRLLSVADKGKPAVEEFRLPSCCSCVVKGPSEG</sequence>
<evidence type="ECO:0000256" key="3">
    <source>
        <dbReference type="ARBA" id="ARBA00023180"/>
    </source>
</evidence>
<dbReference type="SUPFAM" id="SSF57501">
    <property type="entry name" value="Cystine-knot cytokines"/>
    <property type="match status" value="1"/>
</dbReference>
<keyword evidence="6" id="KW-1185">Reference proteome</keyword>
<dbReference type="GO" id="GO:0021556">
    <property type="term" value="P:central nervous system formation"/>
    <property type="evidence" value="ECO:0007669"/>
    <property type="project" value="TreeGrafter"/>
</dbReference>
<dbReference type="InParanoid" id="A0A6L2PCS4"/>
<evidence type="ECO:0000313" key="5">
    <source>
        <dbReference type="EMBL" id="GFG29032.1"/>
    </source>
</evidence>
<feature type="domain" description="Spaetzle" evidence="4">
    <location>
        <begin position="2"/>
        <end position="88"/>
    </location>
</feature>